<sequence>MILLILLAISTVDFKVETITLRGNEYLKDGAIKAVMLTKPPSLFRRGTFVPALFDGDITAIQNLYSHHGFLETTVDHEFTFDSVKKKIDIAIDINEGTQTFIREAVFIGNTVFSDSFLRGKITIQPGAYFDRRNIEVDTYIITSLYDDKGYTDVNVHAEYEIEHDKATVVYTFTEAEQQFIKTIELIGLERTREDIVRRVISLQPNDTLRYANILKSQRRLYNLGVFQSIRIKTVIADEPNFKIVQFNLKEKDPIIINVRIGYGTQDYLRLGAGITHLNILGRAWSGNVQGKLSFAEYRLDAQVTFPRFLVIPIKTTLGTFYQFKKEIGFNTRTFGGYIATHLTVLNGNLSTKYDIKNVRTYFLDYDSVDNDWLHGLTINWLQDRRNDPLLPRTGYYVNINLETSGIIMPSDISYIRPTCEYRSFKPVLSFVAASYFRIGYVRAIGPSADVPVYKRFYCGGTTSVRGYSEWMIGPVDELGNPRGGNVLFEVSTEMRFPIYKIIGGVI</sequence>
<dbReference type="AlphaFoldDB" id="A0A0S7YDL0"/>
<evidence type="ECO:0000256" key="2">
    <source>
        <dbReference type="ARBA" id="ARBA00022452"/>
    </source>
</evidence>
<keyword evidence="4" id="KW-0472">Membrane</keyword>
<keyword evidence="2" id="KW-1134">Transmembrane beta strand</keyword>
<dbReference type="Gene3D" id="3.10.20.310">
    <property type="entry name" value="membrane protein fhac"/>
    <property type="match status" value="3"/>
</dbReference>
<evidence type="ECO:0000256" key="1">
    <source>
        <dbReference type="ARBA" id="ARBA00004370"/>
    </source>
</evidence>
<name>A0A0S7YDL0_UNCT6</name>
<evidence type="ECO:0000256" key="4">
    <source>
        <dbReference type="ARBA" id="ARBA00023136"/>
    </source>
</evidence>
<comment type="subcellular location">
    <subcellularLocation>
        <location evidence="1">Membrane</location>
    </subcellularLocation>
</comment>
<comment type="caution">
    <text evidence="6">The sequence shown here is derived from an EMBL/GenBank/DDBJ whole genome shotgun (WGS) entry which is preliminary data.</text>
</comment>
<evidence type="ECO:0000256" key="3">
    <source>
        <dbReference type="ARBA" id="ARBA00022692"/>
    </source>
</evidence>
<protein>
    <recommendedName>
        <fullName evidence="5">POTRA domain-containing protein</fullName>
    </recommendedName>
</protein>
<dbReference type="InterPro" id="IPR034746">
    <property type="entry name" value="POTRA"/>
</dbReference>
<evidence type="ECO:0000313" key="6">
    <source>
        <dbReference type="EMBL" id="KPJ72726.1"/>
    </source>
</evidence>
<dbReference type="InterPro" id="IPR010827">
    <property type="entry name" value="BamA/TamA_POTRA"/>
</dbReference>
<dbReference type="PANTHER" id="PTHR12815:SF18">
    <property type="entry name" value="SORTING AND ASSEMBLY MACHINERY COMPONENT 50 HOMOLOG"/>
    <property type="match status" value="1"/>
</dbReference>
<evidence type="ECO:0000259" key="5">
    <source>
        <dbReference type="PROSITE" id="PS51779"/>
    </source>
</evidence>
<feature type="domain" description="POTRA" evidence="5">
    <location>
        <begin position="14"/>
        <end position="97"/>
    </location>
</feature>
<dbReference type="Pfam" id="PF01103">
    <property type="entry name" value="Omp85"/>
    <property type="match status" value="1"/>
</dbReference>
<dbReference type="PROSITE" id="PS51779">
    <property type="entry name" value="POTRA"/>
    <property type="match status" value="1"/>
</dbReference>
<dbReference type="GO" id="GO:0019867">
    <property type="term" value="C:outer membrane"/>
    <property type="evidence" value="ECO:0007669"/>
    <property type="project" value="InterPro"/>
</dbReference>
<dbReference type="Pfam" id="PF07244">
    <property type="entry name" value="POTRA"/>
    <property type="match status" value="3"/>
</dbReference>
<dbReference type="PANTHER" id="PTHR12815">
    <property type="entry name" value="SORTING AND ASSEMBLY MACHINERY SAMM50 PROTEIN FAMILY MEMBER"/>
    <property type="match status" value="1"/>
</dbReference>
<organism evidence="6 7">
    <name type="scientific">candidate division TA06 bacterium DG_78</name>
    <dbReference type="NCBI Taxonomy" id="1703772"/>
    <lineage>
        <taxon>Bacteria</taxon>
        <taxon>Bacteria division TA06</taxon>
    </lineage>
</organism>
<dbReference type="InterPro" id="IPR039910">
    <property type="entry name" value="D15-like"/>
</dbReference>
<feature type="non-terminal residue" evidence="6">
    <location>
        <position position="507"/>
    </location>
</feature>
<evidence type="ECO:0000313" key="7">
    <source>
        <dbReference type="Proteomes" id="UP000051012"/>
    </source>
</evidence>
<keyword evidence="3" id="KW-0812">Transmembrane</keyword>
<reference evidence="6 7" key="1">
    <citation type="journal article" date="2015" name="Microbiome">
        <title>Genomic resolution of linkages in carbon, nitrogen, and sulfur cycling among widespread estuary sediment bacteria.</title>
        <authorList>
            <person name="Baker B.J."/>
            <person name="Lazar C.S."/>
            <person name="Teske A.P."/>
            <person name="Dick G.J."/>
        </authorList>
    </citation>
    <scope>NUCLEOTIDE SEQUENCE [LARGE SCALE GENOMIC DNA]</scope>
    <source>
        <strain evidence="6">DG_78</strain>
    </source>
</reference>
<accession>A0A0S7YDL0</accession>
<gene>
    <name evidence="6" type="ORF">AMJ52_05435</name>
</gene>
<dbReference type="Proteomes" id="UP000051012">
    <property type="component" value="Unassembled WGS sequence"/>
</dbReference>
<dbReference type="InterPro" id="IPR000184">
    <property type="entry name" value="Bac_surfAg_D15"/>
</dbReference>
<dbReference type="Gene3D" id="2.40.160.50">
    <property type="entry name" value="membrane protein fhac: a member of the omp85/tpsb transporter family"/>
    <property type="match status" value="1"/>
</dbReference>
<dbReference type="EMBL" id="LJNI01000059">
    <property type="protein sequence ID" value="KPJ72726.1"/>
    <property type="molecule type" value="Genomic_DNA"/>
</dbReference>
<proteinExistence type="predicted"/>